<protein>
    <submittedName>
        <fullName evidence="9">Major facilitator superfamily domain-containing protein</fullName>
    </submittedName>
</protein>
<feature type="region of interest" description="Disordered" evidence="6">
    <location>
        <begin position="1"/>
        <end position="25"/>
    </location>
</feature>
<sequence length="346" mass="37653">MSEALDIQSNEKQSPSVNGGSGTGALQPPQMGIWQRRLTVVSLCLTLFLGALDITIIATALPSISNQLRITSAEYPWIGSGYTLAMTTSTAIWVKLSDVFGRKPTIITGVSVFMVGNLVSALAKSSVPLLAGRVVQGLGAGGSMILVSIIIGDLFPLAERPKYYGLIGSAFGMASGLGPVLGGVFTEAIGWRWCCKLNYILNYNEIWISNTDISTVYINLPFDGIALFLFYLNLKLSTEKGPILDGLAKLDWIGFLLIIGGKICLLYGLESGSSRLSDWGSASVICLLVFGILILAFFLFWEAKFARRPLIPIRIFKQRTCFASFVVGYLHAFAFTSFDFFLPLYY</sequence>
<feature type="transmembrane region" description="Helical" evidence="7">
    <location>
        <begin position="135"/>
        <end position="158"/>
    </location>
</feature>
<proteinExistence type="inferred from homology"/>
<feature type="transmembrane region" description="Helical" evidence="7">
    <location>
        <begin position="252"/>
        <end position="269"/>
    </location>
</feature>
<feature type="transmembrane region" description="Helical" evidence="7">
    <location>
        <begin position="281"/>
        <end position="301"/>
    </location>
</feature>
<feature type="transmembrane region" description="Helical" evidence="7">
    <location>
        <begin position="40"/>
        <end position="63"/>
    </location>
</feature>
<dbReference type="Pfam" id="PF07690">
    <property type="entry name" value="MFS_1"/>
    <property type="match status" value="1"/>
</dbReference>
<gene>
    <name evidence="9" type="ORF">N7493_004459</name>
</gene>
<dbReference type="SUPFAM" id="SSF103473">
    <property type="entry name" value="MFS general substrate transporter"/>
    <property type="match status" value="1"/>
</dbReference>
<comment type="similarity">
    <text evidence="2">Belongs to the major facilitator superfamily. TCR/Tet family.</text>
</comment>
<comment type="caution">
    <text evidence="9">The sequence shown here is derived from an EMBL/GenBank/DDBJ whole genome shotgun (WGS) entry which is preliminary data.</text>
</comment>
<dbReference type="PANTHER" id="PTHR23501">
    <property type="entry name" value="MAJOR FACILITATOR SUPERFAMILY"/>
    <property type="match status" value="1"/>
</dbReference>
<evidence type="ECO:0000256" key="6">
    <source>
        <dbReference type="SAM" id="MobiDB-lite"/>
    </source>
</evidence>
<feature type="transmembrane region" description="Helical" evidence="7">
    <location>
        <begin position="106"/>
        <end position="123"/>
    </location>
</feature>
<dbReference type="EMBL" id="JAQJAN010000005">
    <property type="protein sequence ID" value="KAJ5728129.1"/>
    <property type="molecule type" value="Genomic_DNA"/>
</dbReference>
<reference evidence="9" key="1">
    <citation type="journal article" date="2023" name="IMA Fungus">
        <title>Comparative genomic study of the Penicillium genus elucidates a diverse pangenome and 15 lateral gene transfer events.</title>
        <authorList>
            <person name="Petersen C."/>
            <person name="Sorensen T."/>
            <person name="Nielsen M.R."/>
            <person name="Sondergaard T.E."/>
            <person name="Sorensen J.L."/>
            <person name="Fitzpatrick D.A."/>
            <person name="Frisvad J.C."/>
            <person name="Nielsen K.L."/>
        </authorList>
    </citation>
    <scope>NUCLEOTIDE SEQUENCE</scope>
    <source>
        <strain evidence="9">IBT 17514</strain>
    </source>
</reference>
<feature type="transmembrane region" description="Helical" evidence="7">
    <location>
        <begin position="213"/>
        <end position="232"/>
    </location>
</feature>
<feature type="compositionally biased region" description="Polar residues" evidence="6">
    <location>
        <begin position="7"/>
        <end position="18"/>
    </location>
</feature>
<evidence type="ECO:0000313" key="9">
    <source>
        <dbReference type="EMBL" id="KAJ5728129.1"/>
    </source>
</evidence>
<evidence type="ECO:0000259" key="8">
    <source>
        <dbReference type="PROSITE" id="PS50850"/>
    </source>
</evidence>
<comment type="subcellular location">
    <subcellularLocation>
        <location evidence="1">Membrane</location>
        <topology evidence="1">Multi-pass membrane protein</topology>
    </subcellularLocation>
</comment>
<dbReference type="GO" id="GO:0022857">
    <property type="term" value="F:transmembrane transporter activity"/>
    <property type="evidence" value="ECO:0007669"/>
    <property type="project" value="InterPro"/>
</dbReference>
<reference evidence="9" key="2">
    <citation type="submission" date="2023-01" db="EMBL/GenBank/DDBJ databases">
        <authorList>
            <person name="Petersen C."/>
        </authorList>
    </citation>
    <scope>NUCLEOTIDE SEQUENCE</scope>
    <source>
        <strain evidence="9">IBT 17514</strain>
    </source>
</reference>
<dbReference type="InterPro" id="IPR020846">
    <property type="entry name" value="MFS_dom"/>
</dbReference>
<dbReference type="PRINTS" id="PR01036">
    <property type="entry name" value="TCRTETB"/>
</dbReference>
<evidence type="ECO:0000256" key="5">
    <source>
        <dbReference type="ARBA" id="ARBA00023136"/>
    </source>
</evidence>
<dbReference type="GO" id="GO:0005886">
    <property type="term" value="C:plasma membrane"/>
    <property type="evidence" value="ECO:0007669"/>
    <property type="project" value="TreeGrafter"/>
</dbReference>
<dbReference type="Gene3D" id="1.20.1720.10">
    <property type="entry name" value="Multidrug resistance protein D"/>
    <property type="match status" value="1"/>
</dbReference>
<keyword evidence="3 7" id="KW-0812">Transmembrane</keyword>
<evidence type="ECO:0000256" key="4">
    <source>
        <dbReference type="ARBA" id="ARBA00022989"/>
    </source>
</evidence>
<dbReference type="Proteomes" id="UP001215712">
    <property type="component" value="Unassembled WGS sequence"/>
</dbReference>
<evidence type="ECO:0000256" key="1">
    <source>
        <dbReference type="ARBA" id="ARBA00004141"/>
    </source>
</evidence>
<keyword evidence="4 7" id="KW-1133">Transmembrane helix</keyword>
<dbReference type="InterPro" id="IPR011701">
    <property type="entry name" value="MFS"/>
</dbReference>
<dbReference type="AlphaFoldDB" id="A0AAD6MX13"/>
<keyword evidence="5 7" id="KW-0472">Membrane</keyword>
<keyword evidence="10" id="KW-1185">Reference proteome</keyword>
<dbReference type="PROSITE" id="PS50850">
    <property type="entry name" value="MFS"/>
    <property type="match status" value="1"/>
</dbReference>
<organism evidence="9 10">
    <name type="scientific">Penicillium malachiteum</name>
    <dbReference type="NCBI Taxonomy" id="1324776"/>
    <lineage>
        <taxon>Eukaryota</taxon>
        <taxon>Fungi</taxon>
        <taxon>Dikarya</taxon>
        <taxon>Ascomycota</taxon>
        <taxon>Pezizomycotina</taxon>
        <taxon>Eurotiomycetes</taxon>
        <taxon>Eurotiomycetidae</taxon>
        <taxon>Eurotiales</taxon>
        <taxon>Aspergillaceae</taxon>
        <taxon>Penicillium</taxon>
    </lineage>
</organism>
<feature type="domain" description="Major facilitator superfamily (MFS) profile" evidence="8">
    <location>
        <begin position="39"/>
        <end position="346"/>
    </location>
</feature>
<dbReference type="PANTHER" id="PTHR23501:SF102">
    <property type="entry name" value="DRUG TRANSPORTER, PUTATIVE (AFU_ORTHOLOGUE AFUA_3G08530)-RELATED"/>
    <property type="match status" value="1"/>
</dbReference>
<feature type="transmembrane region" description="Helical" evidence="7">
    <location>
        <begin position="322"/>
        <end position="345"/>
    </location>
</feature>
<name>A0AAD6MX13_9EURO</name>
<dbReference type="InterPro" id="IPR036259">
    <property type="entry name" value="MFS_trans_sf"/>
</dbReference>
<evidence type="ECO:0000256" key="2">
    <source>
        <dbReference type="ARBA" id="ARBA00007520"/>
    </source>
</evidence>
<feature type="transmembrane region" description="Helical" evidence="7">
    <location>
        <begin position="75"/>
        <end position="94"/>
    </location>
</feature>
<evidence type="ECO:0000313" key="10">
    <source>
        <dbReference type="Proteomes" id="UP001215712"/>
    </source>
</evidence>
<accession>A0AAD6MX13</accession>
<evidence type="ECO:0000256" key="7">
    <source>
        <dbReference type="SAM" id="Phobius"/>
    </source>
</evidence>
<feature type="transmembrane region" description="Helical" evidence="7">
    <location>
        <begin position="170"/>
        <end position="193"/>
    </location>
</feature>
<evidence type="ECO:0000256" key="3">
    <source>
        <dbReference type="ARBA" id="ARBA00022692"/>
    </source>
</evidence>